<dbReference type="GO" id="GO:0051603">
    <property type="term" value="P:proteolysis involved in protein catabolic process"/>
    <property type="evidence" value="ECO:0007669"/>
    <property type="project" value="InterPro"/>
</dbReference>
<dbReference type="RefSeq" id="WP_040669786.1">
    <property type="nucleotide sequence ID" value="NZ_CAUJRG010000001.1"/>
</dbReference>
<dbReference type="Gene3D" id="3.60.20.10">
    <property type="entry name" value="Glutamine Phosphoribosylpyrophosphate, subunit 1, domain 1"/>
    <property type="match status" value="1"/>
</dbReference>
<keyword evidence="1" id="KW-0378">Hydrolase</keyword>
<dbReference type="Proteomes" id="UP000272771">
    <property type="component" value="Chromosome"/>
</dbReference>
<dbReference type="GO" id="GO:0008233">
    <property type="term" value="F:peptidase activity"/>
    <property type="evidence" value="ECO:0007669"/>
    <property type="project" value="UniProtKB-KW"/>
</dbReference>
<evidence type="ECO:0000313" key="2">
    <source>
        <dbReference type="Proteomes" id="UP000272771"/>
    </source>
</evidence>
<reference evidence="1 2" key="1">
    <citation type="submission" date="2018-12" db="EMBL/GenBank/DDBJ databases">
        <authorList>
            <consortium name="Pathogen Informatics"/>
        </authorList>
    </citation>
    <scope>NUCLEOTIDE SEQUENCE [LARGE SCALE GENOMIC DNA]</scope>
    <source>
        <strain evidence="1 2">NCTC12742</strain>
    </source>
</reference>
<dbReference type="AlphaFoldDB" id="A0A448VPD8"/>
<dbReference type="InterPro" id="IPR029055">
    <property type="entry name" value="Ntn_hydrolases_N"/>
</dbReference>
<keyword evidence="1" id="KW-0645">Protease</keyword>
<dbReference type="Pfam" id="PF00227">
    <property type="entry name" value="Proteasome"/>
    <property type="match status" value="1"/>
</dbReference>
<protein>
    <submittedName>
        <fullName evidence="1">ATP-dependent protease subunit HslV</fullName>
    </submittedName>
</protein>
<sequence length="191" mass="21280">MTTIVIVEKQNRIAIAADSQTTFGDDQFLGEENDAFSEKIFRHADSFIAVSGSTAHDLVLKSALKNVKAADLYGREAIFHTFCKLHAKLKEHFFLRPEEEEDDPYESSQMMVVIANPSGIFGVYPMREVYQFKRFWAIGSGRKYAMGALQVLYGQEQYDAEALAVAAVEAGAAFDISTSLPVQLLATERKI</sequence>
<organism evidence="1 2">
    <name type="scientific">Neisseria weaveri</name>
    <dbReference type="NCBI Taxonomy" id="28091"/>
    <lineage>
        <taxon>Bacteria</taxon>
        <taxon>Pseudomonadati</taxon>
        <taxon>Pseudomonadota</taxon>
        <taxon>Betaproteobacteria</taxon>
        <taxon>Neisseriales</taxon>
        <taxon>Neisseriaceae</taxon>
        <taxon>Neisseria</taxon>
    </lineage>
</organism>
<dbReference type="EMBL" id="LR134533">
    <property type="protein sequence ID" value="VEJ51637.1"/>
    <property type="molecule type" value="Genomic_DNA"/>
</dbReference>
<dbReference type="InterPro" id="IPR001353">
    <property type="entry name" value="Proteasome_sua/b"/>
</dbReference>
<accession>A0A448VPD8</accession>
<dbReference type="SUPFAM" id="SSF56235">
    <property type="entry name" value="N-terminal nucleophile aminohydrolases (Ntn hydrolases)"/>
    <property type="match status" value="1"/>
</dbReference>
<keyword evidence="2" id="KW-1185">Reference proteome</keyword>
<dbReference type="STRING" id="28091.SAMEA3174300_00096"/>
<name>A0A448VPD8_9NEIS</name>
<proteinExistence type="predicted"/>
<gene>
    <name evidence="1" type="ORF">NCTC12742_01535</name>
</gene>
<dbReference type="GO" id="GO:0005839">
    <property type="term" value="C:proteasome core complex"/>
    <property type="evidence" value="ECO:0007669"/>
    <property type="project" value="InterPro"/>
</dbReference>
<evidence type="ECO:0000313" key="1">
    <source>
        <dbReference type="EMBL" id="VEJ51637.1"/>
    </source>
</evidence>